<dbReference type="Proteomes" id="UP000306585">
    <property type="component" value="Unassembled WGS sequence"/>
</dbReference>
<evidence type="ECO:0000313" key="1">
    <source>
        <dbReference type="EMBL" id="TLS66285.1"/>
    </source>
</evidence>
<proteinExistence type="predicted"/>
<evidence type="ECO:0000313" key="2">
    <source>
        <dbReference type="Proteomes" id="UP000306585"/>
    </source>
</evidence>
<protein>
    <recommendedName>
        <fullName evidence="3">RiboL-PSP-HEPN domain-containing protein</fullName>
    </recommendedName>
</protein>
<gene>
    <name evidence="1" type="ORF">FEF65_10750</name>
</gene>
<dbReference type="AlphaFoldDB" id="A0A5R9GMG9"/>
<reference evidence="1 2" key="1">
    <citation type="journal article" date="2019" name="Appl. Environ. Microbiol.">
        <title>Environmental Evidence and Genomic Insight of Iron-oxidizing Bacteria Preference Towards More Corrosion Resistant Stainless Steel at Higher Salinities.</title>
        <authorList>
            <person name="Garrison C.E."/>
            <person name="Price K.A."/>
            <person name="Field E.K."/>
        </authorList>
    </citation>
    <scope>NUCLEOTIDE SEQUENCE [LARGE SCALE GENOMIC DNA]</scope>
    <source>
        <strain evidence="1 2">P3</strain>
    </source>
</reference>
<dbReference type="RefSeq" id="WP_161595232.1">
    <property type="nucleotide sequence ID" value="NZ_VBRY01000010.1"/>
</dbReference>
<name>A0A5R9GMG9_9PROT</name>
<dbReference type="EMBL" id="VBRY01000010">
    <property type="protein sequence ID" value="TLS66285.1"/>
    <property type="molecule type" value="Genomic_DNA"/>
</dbReference>
<keyword evidence="2" id="KW-1185">Reference proteome</keyword>
<accession>A0A5R9GMG9</accession>
<comment type="caution">
    <text evidence="1">The sequence shown here is derived from an EMBL/GenBank/DDBJ whole genome shotgun (WGS) entry which is preliminary data.</text>
</comment>
<evidence type="ECO:0008006" key="3">
    <source>
        <dbReference type="Google" id="ProtNLM"/>
    </source>
</evidence>
<sequence length="159" mass="18596">MKTLERRFEAAMRSPTPEEAVYFSKLATLEYCGWIEENFDMIVRRLVKPKLKTPDYKNMLETRIIGNNFGFDYKKNFRPMLTSAVGIKNMETIEIYLKSSGQFEIFVSELESIKQHRDNAAHTWIDGPTKTYPSPSVILSKFNTLFPIVKQIYAEVRRL</sequence>
<organism evidence="1 2">
    <name type="scientific">Mariprofundus erugo</name>
    <dbReference type="NCBI Taxonomy" id="2528639"/>
    <lineage>
        <taxon>Bacteria</taxon>
        <taxon>Pseudomonadati</taxon>
        <taxon>Pseudomonadota</taxon>
        <taxon>Candidatius Mariprofundia</taxon>
        <taxon>Mariprofundales</taxon>
        <taxon>Mariprofundaceae</taxon>
        <taxon>Mariprofundus</taxon>
    </lineage>
</organism>